<reference evidence="2" key="1">
    <citation type="submission" date="2009-09" db="EMBL/GenBank/DDBJ databases">
        <title>The complete genome of Nakamurella multipartita DSM 44233.</title>
        <authorList>
            <consortium name="US DOE Joint Genome Institute (JGI-PGF)"/>
            <person name="Lucas S."/>
            <person name="Copeland A."/>
            <person name="Lapidus A."/>
            <person name="Glavina del Rio T."/>
            <person name="Dalin E."/>
            <person name="Tice H."/>
            <person name="Bruce D."/>
            <person name="Goodwin L."/>
            <person name="Pitluck S."/>
            <person name="Kyrpides N."/>
            <person name="Mavromatis K."/>
            <person name="Ivanova N."/>
            <person name="Ovchinnikova G."/>
            <person name="Sims D."/>
            <person name="Meincke L."/>
            <person name="Brettin T."/>
            <person name="Detter J.C."/>
            <person name="Han C."/>
            <person name="Larimer F."/>
            <person name="Land M."/>
            <person name="Hauser L."/>
            <person name="Markowitz V."/>
            <person name="Cheng J.-F."/>
            <person name="Hugenholtz P."/>
            <person name="Woyke T."/>
            <person name="Wu D."/>
            <person name="Klenk H.-P."/>
            <person name="Eisen J.A."/>
        </authorList>
    </citation>
    <scope>NUCLEOTIDE SEQUENCE [LARGE SCALE GENOMIC DNA]</scope>
    <source>
        <strain evidence="2">ATCC 700099 / DSM 44233 / CIP 104796 / JCM 9543 / NBRC 105858 / Y-104</strain>
    </source>
</reference>
<dbReference type="Proteomes" id="UP000002218">
    <property type="component" value="Chromosome"/>
</dbReference>
<protein>
    <recommendedName>
        <fullName evidence="3">Glycosyltransferase</fullName>
    </recommendedName>
</protein>
<dbReference type="STRING" id="479431.Namu_3180"/>
<evidence type="ECO:0000313" key="2">
    <source>
        <dbReference type="Proteomes" id="UP000002218"/>
    </source>
</evidence>
<gene>
    <name evidence="1" type="ordered locus">Namu_3180</name>
</gene>
<proteinExistence type="predicted"/>
<dbReference type="InterPro" id="IPR029044">
    <property type="entry name" value="Nucleotide-diphossugar_trans"/>
</dbReference>
<dbReference type="AlphaFoldDB" id="C8XC08"/>
<dbReference type="HOGENOM" id="CLU_049718_0_0_11"/>
<dbReference type="SUPFAM" id="SSF53448">
    <property type="entry name" value="Nucleotide-diphospho-sugar transferases"/>
    <property type="match status" value="1"/>
</dbReference>
<dbReference type="KEGG" id="nml:Namu_3180"/>
<reference evidence="1 2" key="2">
    <citation type="journal article" date="2010" name="Stand. Genomic Sci.">
        <title>Complete genome sequence of Nakamurella multipartita type strain (Y-104).</title>
        <authorList>
            <person name="Tice H."/>
            <person name="Mayilraj S."/>
            <person name="Sims D."/>
            <person name="Lapidus A."/>
            <person name="Nolan M."/>
            <person name="Lucas S."/>
            <person name="Glavina Del Rio T."/>
            <person name="Copeland A."/>
            <person name="Cheng J.F."/>
            <person name="Meincke L."/>
            <person name="Bruce D."/>
            <person name="Goodwin L."/>
            <person name="Pitluck S."/>
            <person name="Ivanova N."/>
            <person name="Mavromatis K."/>
            <person name="Ovchinnikova G."/>
            <person name="Pati A."/>
            <person name="Chen A."/>
            <person name="Palaniappan K."/>
            <person name="Land M."/>
            <person name="Hauser L."/>
            <person name="Chang Y.J."/>
            <person name="Jeffries C.D."/>
            <person name="Detter J.C."/>
            <person name="Brettin T."/>
            <person name="Rohde M."/>
            <person name="Goker M."/>
            <person name="Bristow J."/>
            <person name="Eisen J.A."/>
            <person name="Markowitz V."/>
            <person name="Hugenholtz P."/>
            <person name="Kyrpides N.C."/>
            <person name="Klenk H.P."/>
            <person name="Chen F."/>
        </authorList>
    </citation>
    <scope>NUCLEOTIDE SEQUENCE [LARGE SCALE GENOMIC DNA]</scope>
    <source>
        <strain evidence="2">ATCC 700099 / DSM 44233 / CIP 104796 / JCM 9543 / NBRC 105858 / Y-104</strain>
    </source>
</reference>
<dbReference type="RefSeq" id="WP_015748380.1">
    <property type="nucleotide sequence ID" value="NC_013235.1"/>
</dbReference>
<organism evidence="1 2">
    <name type="scientific">Nakamurella multipartita (strain ATCC 700099 / DSM 44233 / CIP 104796 / JCM 9543 / NBRC 105858 / Y-104)</name>
    <name type="common">Microsphaera multipartita</name>
    <dbReference type="NCBI Taxonomy" id="479431"/>
    <lineage>
        <taxon>Bacteria</taxon>
        <taxon>Bacillati</taxon>
        <taxon>Actinomycetota</taxon>
        <taxon>Actinomycetes</taxon>
        <taxon>Nakamurellales</taxon>
        <taxon>Nakamurellaceae</taxon>
        <taxon>Nakamurella</taxon>
    </lineage>
</organism>
<name>C8XC08_NAKMY</name>
<evidence type="ECO:0008006" key="3">
    <source>
        <dbReference type="Google" id="ProtNLM"/>
    </source>
</evidence>
<dbReference type="eggNOG" id="ENOG5030HH5">
    <property type="taxonomic scope" value="Bacteria"/>
</dbReference>
<dbReference type="OrthoDB" id="1676877at2"/>
<sequence length="297" mass="32617" precursor="true">MTLRLVYRLYGGQNRKNRPDYFDKGTCLASFLVAARAADAEAVVLADGPLPAPWRELAERGARVIDIPGGPVGLRGSYWSALRLPDRLGWPDDDVVYFCEDDYLHRPEAFVALRSATEAIPAAGYFALYASTPDNPTADGSTPWGWRPAPDAMMDGQRWVNVPSTTSTHGVRLGALRADLGIIRQGMIPYPERFLDHEILMVCQGALPYSPAEIVLGRAATRFRTGYRAVAANCVLTPFRLAFELRALTRRRQPHLLYAADPNLACHLETPMLAPQVDWPAVARDGEAAMQAALADA</sequence>
<dbReference type="InParanoid" id="C8XC08"/>
<accession>C8XC08</accession>
<keyword evidence="2" id="KW-1185">Reference proteome</keyword>
<dbReference type="EMBL" id="CP001737">
    <property type="protein sequence ID" value="ACV79512.1"/>
    <property type="molecule type" value="Genomic_DNA"/>
</dbReference>
<evidence type="ECO:0000313" key="1">
    <source>
        <dbReference type="EMBL" id="ACV79512.1"/>
    </source>
</evidence>